<keyword evidence="4 5" id="KW-0862">Zinc</keyword>
<keyword evidence="5" id="KW-0546">Nucleotide metabolism</keyword>
<dbReference type="Gene3D" id="3.20.20.140">
    <property type="entry name" value="Metal-dependent hydrolases"/>
    <property type="match status" value="1"/>
</dbReference>
<reference evidence="7 8" key="1">
    <citation type="submission" date="2018-11" db="EMBL/GenBank/DDBJ databases">
        <title>Sequencing the genomes of 1000 actinobacteria strains.</title>
        <authorList>
            <person name="Klenk H.-P."/>
        </authorList>
    </citation>
    <scope>NUCLEOTIDE SEQUENCE [LARGE SCALE GENOMIC DNA]</scope>
    <source>
        <strain evidence="7 8">DSM 44254</strain>
    </source>
</reference>
<dbReference type="InterPro" id="IPR006330">
    <property type="entry name" value="Ado/ade_deaminase"/>
</dbReference>
<comment type="caution">
    <text evidence="5">Lacks conserved residue(s) required for the propagation of feature annotation.</text>
</comment>
<dbReference type="OrthoDB" id="9779574at2"/>
<dbReference type="GO" id="GO:0009117">
    <property type="term" value="P:nucleotide metabolic process"/>
    <property type="evidence" value="ECO:0007669"/>
    <property type="project" value="UniProtKB-KW"/>
</dbReference>
<feature type="binding site" evidence="5">
    <location>
        <position position="194"/>
    </location>
    <ligand>
        <name>Zn(2+)</name>
        <dbReference type="ChEBI" id="CHEBI:29105"/>
        <note>catalytic</note>
    </ligand>
</feature>
<name>A0A3N1CWT5_9ACTN</name>
<evidence type="ECO:0000256" key="5">
    <source>
        <dbReference type="HAMAP-Rule" id="MF_01962"/>
    </source>
</evidence>
<dbReference type="InterPro" id="IPR032466">
    <property type="entry name" value="Metal_Hydrolase"/>
</dbReference>
<dbReference type="EC" id="3.5.4.2" evidence="5"/>
<feature type="binding site" evidence="5">
    <location>
        <position position="16"/>
    </location>
    <ligand>
        <name>Zn(2+)</name>
        <dbReference type="ChEBI" id="CHEBI:29105"/>
        <note>catalytic</note>
    </ligand>
</feature>
<evidence type="ECO:0000259" key="6">
    <source>
        <dbReference type="Pfam" id="PF00962"/>
    </source>
</evidence>
<accession>A0A3N1CWT5</accession>
<dbReference type="CDD" id="cd01320">
    <property type="entry name" value="ADA"/>
    <property type="match status" value="1"/>
</dbReference>
<gene>
    <name evidence="7" type="ORF">EDD29_3273</name>
</gene>
<comment type="cofactor">
    <cofactor evidence="5">
        <name>Zn(2+)</name>
        <dbReference type="ChEBI" id="CHEBI:29105"/>
    </cofactor>
    <text evidence="5">Binds 1 zinc ion per subunit.</text>
</comment>
<dbReference type="SUPFAM" id="SSF51556">
    <property type="entry name" value="Metallo-dependent hydrolases"/>
    <property type="match status" value="1"/>
</dbReference>
<organism evidence="7 8">
    <name type="scientific">Actinocorallia herbida</name>
    <dbReference type="NCBI Taxonomy" id="58109"/>
    <lineage>
        <taxon>Bacteria</taxon>
        <taxon>Bacillati</taxon>
        <taxon>Actinomycetota</taxon>
        <taxon>Actinomycetes</taxon>
        <taxon>Streptosporangiales</taxon>
        <taxon>Thermomonosporaceae</taxon>
        <taxon>Actinocorallia</taxon>
    </lineage>
</organism>
<keyword evidence="2 5" id="KW-0479">Metal-binding</keyword>
<keyword evidence="3 5" id="KW-0378">Hydrolase</keyword>
<evidence type="ECO:0000256" key="2">
    <source>
        <dbReference type="ARBA" id="ARBA00022723"/>
    </source>
</evidence>
<dbReference type="GO" id="GO:0005829">
    <property type="term" value="C:cytosol"/>
    <property type="evidence" value="ECO:0007669"/>
    <property type="project" value="TreeGrafter"/>
</dbReference>
<feature type="binding site" evidence="5">
    <location>
        <position position="276"/>
    </location>
    <ligand>
        <name>substrate</name>
    </ligand>
</feature>
<dbReference type="RefSeq" id="WP_123665197.1">
    <property type="nucleotide sequence ID" value="NZ_RJKE01000001.1"/>
</dbReference>
<evidence type="ECO:0000313" key="8">
    <source>
        <dbReference type="Proteomes" id="UP000272400"/>
    </source>
</evidence>
<evidence type="ECO:0000256" key="1">
    <source>
        <dbReference type="ARBA" id="ARBA00022490"/>
    </source>
</evidence>
<dbReference type="PROSITE" id="PS00485">
    <property type="entry name" value="A_DEAMINASE"/>
    <property type="match status" value="1"/>
</dbReference>
<comment type="catalytic activity">
    <reaction evidence="5">
        <text>adenine + H2O + H(+) = hypoxanthine + NH4(+)</text>
        <dbReference type="Rhea" id="RHEA:23688"/>
        <dbReference type="ChEBI" id="CHEBI:15377"/>
        <dbReference type="ChEBI" id="CHEBI:15378"/>
        <dbReference type="ChEBI" id="CHEBI:16708"/>
        <dbReference type="ChEBI" id="CHEBI:17368"/>
        <dbReference type="ChEBI" id="CHEBI:28938"/>
        <dbReference type="EC" id="3.5.4.2"/>
    </reaction>
</comment>
<proteinExistence type="inferred from homology"/>
<dbReference type="InterPro" id="IPR006650">
    <property type="entry name" value="A/AMP_deam_AS"/>
</dbReference>
<feature type="site" description="Important for catalytic activity" evidence="5">
    <location>
        <position position="220"/>
    </location>
</feature>
<feature type="domain" description="Adenosine deaminase" evidence="6">
    <location>
        <begin position="9"/>
        <end position="329"/>
    </location>
</feature>
<sequence>MDEFIVGLPKCELHLHIEGTLEPELKLALAARNKIELPYASVEEARAAYSFDSLSSFLVGYYESMRVLQHEPDFYDLAFSYLEKAASQNVRYAEIFFDPQAHTSRGVSFETVIRGLRRAVLEAERTLDVRAQLIMCVLRDFSAEYAMATLLESLPYKEWIVGVGLDSDERGNPPVKFEKVFARARQEGYLLTMHCDVDQENSTEHIRQCLEVIGVDRIDHGVNILEDPALVAEVKRRGLGLTVCPVSNRFVTDGSKSAAIRRMLDEGLRVSVNSDDPAYFLGYVAENLQLVRDELDLSHADLVQLERNAFESAWLPRRGKDIFLSELDAYARTFT</sequence>
<dbReference type="GO" id="GO:0000034">
    <property type="term" value="F:adenine deaminase activity"/>
    <property type="evidence" value="ECO:0007669"/>
    <property type="project" value="UniProtKB-UniRule"/>
</dbReference>
<dbReference type="HAMAP" id="MF_01962">
    <property type="entry name" value="Adenine_deaminase"/>
    <property type="match status" value="1"/>
</dbReference>
<dbReference type="PANTHER" id="PTHR43114:SF7">
    <property type="entry name" value="ADENOSINE DEAMINASE DOMAIN-CONTAINING PROTEIN"/>
    <property type="match status" value="1"/>
</dbReference>
<dbReference type="InterPro" id="IPR001365">
    <property type="entry name" value="A_deaminase_dom"/>
</dbReference>
<keyword evidence="1" id="KW-0963">Cytoplasm</keyword>
<evidence type="ECO:0000256" key="4">
    <source>
        <dbReference type="ARBA" id="ARBA00022833"/>
    </source>
</evidence>
<dbReference type="GO" id="GO:0006146">
    <property type="term" value="P:adenine catabolic process"/>
    <property type="evidence" value="ECO:0007669"/>
    <property type="project" value="UniProtKB-UniRule"/>
</dbReference>
<dbReference type="PANTHER" id="PTHR43114">
    <property type="entry name" value="ADENINE DEAMINASE"/>
    <property type="match status" value="1"/>
</dbReference>
<dbReference type="EMBL" id="RJKE01000001">
    <property type="protein sequence ID" value="ROO85724.1"/>
    <property type="molecule type" value="Genomic_DNA"/>
</dbReference>
<evidence type="ECO:0000256" key="3">
    <source>
        <dbReference type="ARBA" id="ARBA00022801"/>
    </source>
</evidence>
<keyword evidence="8" id="KW-1185">Reference proteome</keyword>
<feature type="binding site" evidence="5">
    <location>
        <position position="14"/>
    </location>
    <ligand>
        <name>Zn(2+)</name>
        <dbReference type="ChEBI" id="CHEBI:29105"/>
        <note>catalytic</note>
    </ligand>
</feature>
<dbReference type="GO" id="GO:0008270">
    <property type="term" value="F:zinc ion binding"/>
    <property type="evidence" value="ECO:0007669"/>
    <property type="project" value="UniProtKB-UniRule"/>
</dbReference>
<comment type="function">
    <text evidence="5">Catalyzes the hydrolytic deamination of adenine to hypoxanthine. Plays an important role in the purine salvage pathway and in nitrogen catabolism.</text>
</comment>
<dbReference type="GO" id="GO:0009168">
    <property type="term" value="P:purine ribonucleoside monophosphate biosynthetic process"/>
    <property type="evidence" value="ECO:0007669"/>
    <property type="project" value="InterPro"/>
</dbReference>
<dbReference type="NCBIfam" id="TIGR01430">
    <property type="entry name" value="aden_deam"/>
    <property type="match status" value="1"/>
</dbReference>
<dbReference type="Pfam" id="PF00962">
    <property type="entry name" value="A_deaminase"/>
    <property type="match status" value="1"/>
</dbReference>
<dbReference type="Proteomes" id="UP000272400">
    <property type="component" value="Unassembled WGS sequence"/>
</dbReference>
<feature type="binding site" evidence="5">
    <location>
        <position position="275"/>
    </location>
    <ligand>
        <name>Zn(2+)</name>
        <dbReference type="ChEBI" id="CHEBI:29105"/>
        <note>catalytic</note>
    </ligand>
</feature>
<protein>
    <recommendedName>
        <fullName evidence="5">Adenine deaminase</fullName>
        <shortName evidence="5">ADE</shortName>
        <ecNumber evidence="5">3.5.4.2</ecNumber>
    </recommendedName>
    <alternativeName>
        <fullName evidence="5">Adenine aminohydrolase</fullName>
        <shortName evidence="5">AAH</shortName>
    </alternativeName>
</protein>
<comment type="similarity">
    <text evidence="5">Belongs to the metallo-dependent hydrolases superfamily. Adenosine and AMP deaminases family. Adenine deaminase type 2 subfamily.</text>
</comment>
<dbReference type="InterPro" id="IPR028892">
    <property type="entry name" value="ADE"/>
</dbReference>
<evidence type="ECO:0000313" key="7">
    <source>
        <dbReference type="EMBL" id="ROO85724.1"/>
    </source>
</evidence>
<dbReference type="AlphaFoldDB" id="A0A3N1CWT5"/>
<comment type="caution">
    <text evidence="7">The sequence shown here is derived from an EMBL/GenBank/DDBJ whole genome shotgun (WGS) entry which is preliminary data.</text>
</comment>
<dbReference type="GO" id="GO:0043103">
    <property type="term" value="P:hypoxanthine salvage"/>
    <property type="evidence" value="ECO:0007669"/>
    <property type="project" value="UniProtKB-UniRule"/>
</dbReference>